<accession>A0ABR0X7G2</accession>
<protein>
    <submittedName>
        <fullName evidence="1">Uncharacterized protein</fullName>
    </submittedName>
</protein>
<reference evidence="1 2" key="1">
    <citation type="journal article" date="2021" name="Comput. Struct. Biotechnol. J.">
        <title>De novo genome assembly of the potent medicinal plant Rehmannia glutinosa using nanopore technology.</title>
        <authorList>
            <person name="Ma L."/>
            <person name="Dong C."/>
            <person name="Song C."/>
            <person name="Wang X."/>
            <person name="Zheng X."/>
            <person name="Niu Y."/>
            <person name="Chen S."/>
            <person name="Feng W."/>
        </authorList>
    </citation>
    <scope>NUCLEOTIDE SEQUENCE [LARGE SCALE GENOMIC DNA]</scope>
    <source>
        <strain evidence="1">DH-2019</strain>
    </source>
</reference>
<sequence>MPTKKDVAEKLAAINKINSFVYTAAAVKRMLDEKRAAGWGPPNVAAEKAHLKSELVMARDDVAERERIEADRWKSEEASSLRRAGKDEKGFRLAELNRKNKIENLKNGSKVSTSFENGGGGYDPFSRRWTKSRNYYAMSSVGEINGGIDRVLAKKSGDVSSVGGAGGLVDTSAPLDQGKESNKMHDFELSISLAALEKFGGAKGAREGFMANKQRIEATQGCKAPVDVRKHGRRILTVDEYRKRRGLI</sequence>
<dbReference type="PANTHER" id="PTHR13115:SF8">
    <property type="entry name" value="RNA POLYMERASE-ASSOCIATED PROTEIN RTF1 HOMOLOG"/>
    <property type="match status" value="1"/>
</dbReference>
<proteinExistence type="predicted"/>
<organism evidence="1 2">
    <name type="scientific">Rehmannia glutinosa</name>
    <name type="common">Chinese foxglove</name>
    <dbReference type="NCBI Taxonomy" id="99300"/>
    <lineage>
        <taxon>Eukaryota</taxon>
        <taxon>Viridiplantae</taxon>
        <taxon>Streptophyta</taxon>
        <taxon>Embryophyta</taxon>
        <taxon>Tracheophyta</taxon>
        <taxon>Spermatophyta</taxon>
        <taxon>Magnoliopsida</taxon>
        <taxon>eudicotyledons</taxon>
        <taxon>Gunneridae</taxon>
        <taxon>Pentapetalae</taxon>
        <taxon>asterids</taxon>
        <taxon>lamiids</taxon>
        <taxon>Lamiales</taxon>
        <taxon>Orobanchaceae</taxon>
        <taxon>Rehmannieae</taxon>
        <taxon>Rehmannia</taxon>
    </lineage>
</organism>
<dbReference type="PANTHER" id="PTHR13115">
    <property type="entry name" value="RNA POLYMERASE-ASSOCIATED PROTEIN RTF1 HOMOLOG"/>
    <property type="match status" value="1"/>
</dbReference>
<evidence type="ECO:0000313" key="1">
    <source>
        <dbReference type="EMBL" id="KAK6154711.1"/>
    </source>
</evidence>
<dbReference type="Proteomes" id="UP001318860">
    <property type="component" value="Unassembled WGS sequence"/>
</dbReference>
<keyword evidence="2" id="KW-1185">Reference proteome</keyword>
<gene>
    <name evidence="1" type="ORF">DH2020_008959</name>
</gene>
<name>A0ABR0X7G2_REHGL</name>
<comment type="caution">
    <text evidence="1">The sequence shown here is derived from an EMBL/GenBank/DDBJ whole genome shotgun (WGS) entry which is preliminary data.</text>
</comment>
<dbReference type="EMBL" id="JABTTQ020000005">
    <property type="protein sequence ID" value="KAK6154711.1"/>
    <property type="molecule type" value="Genomic_DNA"/>
</dbReference>
<evidence type="ECO:0000313" key="2">
    <source>
        <dbReference type="Proteomes" id="UP001318860"/>
    </source>
</evidence>